<accession>A0ABP7AVG7</accession>
<dbReference type="EMBL" id="BAAAYU010000005">
    <property type="protein sequence ID" value="GAA3640812.1"/>
    <property type="molecule type" value="Genomic_DNA"/>
</dbReference>
<dbReference type="Proteomes" id="UP001501697">
    <property type="component" value="Unassembled WGS sequence"/>
</dbReference>
<sequence>MWSRTLHREPAFGDRYQDLQRAGVTLSPAVATADGGTLRLADGAEMSPGSVILATGYRPAVQWLPDTARAAPRRSTITGVPGLFVAGMPEYGGRGADTLVRVWRDAAAIARQITDRP</sequence>
<dbReference type="Gene3D" id="3.50.50.60">
    <property type="entry name" value="FAD/NAD(P)-binding domain"/>
    <property type="match status" value="1"/>
</dbReference>
<comment type="caution">
    <text evidence="1">The sequence shown here is derived from an EMBL/GenBank/DDBJ whole genome shotgun (WGS) entry which is preliminary data.</text>
</comment>
<dbReference type="SUPFAM" id="SSF51905">
    <property type="entry name" value="FAD/NAD(P)-binding domain"/>
    <property type="match status" value="1"/>
</dbReference>
<keyword evidence="2" id="KW-1185">Reference proteome</keyword>
<name>A0ABP7AVG7_9MICO</name>
<proteinExistence type="predicted"/>
<evidence type="ECO:0000313" key="2">
    <source>
        <dbReference type="Proteomes" id="UP001501697"/>
    </source>
</evidence>
<evidence type="ECO:0000313" key="1">
    <source>
        <dbReference type="EMBL" id="GAA3640812.1"/>
    </source>
</evidence>
<organism evidence="1 2">
    <name type="scientific">Microbacterium awajiense</name>
    <dbReference type="NCBI Taxonomy" id="415214"/>
    <lineage>
        <taxon>Bacteria</taxon>
        <taxon>Bacillati</taxon>
        <taxon>Actinomycetota</taxon>
        <taxon>Actinomycetes</taxon>
        <taxon>Micrococcales</taxon>
        <taxon>Microbacteriaceae</taxon>
        <taxon>Microbacterium</taxon>
    </lineage>
</organism>
<protein>
    <submittedName>
        <fullName evidence="1">Uncharacterized protein</fullName>
    </submittedName>
</protein>
<dbReference type="InterPro" id="IPR036188">
    <property type="entry name" value="FAD/NAD-bd_sf"/>
</dbReference>
<reference evidence="2" key="1">
    <citation type="journal article" date="2019" name="Int. J. Syst. Evol. Microbiol.">
        <title>The Global Catalogue of Microorganisms (GCM) 10K type strain sequencing project: providing services to taxonomists for standard genome sequencing and annotation.</title>
        <authorList>
            <consortium name="The Broad Institute Genomics Platform"/>
            <consortium name="The Broad Institute Genome Sequencing Center for Infectious Disease"/>
            <person name="Wu L."/>
            <person name="Ma J."/>
        </authorList>
    </citation>
    <scope>NUCLEOTIDE SEQUENCE [LARGE SCALE GENOMIC DNA]</scope>
    <source>
        <strain evidence="2">JCM 16544</strain>
    </source>
</reference>
<gene>
    <name evidence="1" type="ORF">GCM10022200_25640</name>
</gene>